<keyword evidence="4" id="KW-0393">Immunoglobulin domain</keyword>
<dbReference type="AlphaFoldDB" id="A0AAV8WT11"/>
<dbReference type="Proteomes" id="UP001162156">
    <property type="component" value="Unassembled WGS sequence"/>
</dbReference>
<comment type="caution">
    <text evidence="9">The sequence shown here is derived from an EMBL/GenBank/DDBJ whole genome shotgun (WGS) entry which is preliminary data.</text>
</comment>
<feature type="domain" description="Ig-like" evidence="8">
    <location>
        <begin position="1"/>
        <end position="47"/>
    </location>
</feature>
<dbReference type="InterPro" id="IPR000157">
    <property type="entry name" value="TIR_dom"/>
</dbReference>
<dbReference type="GO" id="GO:0007165">
    <property type="term" value="P:signal transduction"/>
    <property type="evidence" value="ECO:0007669"/>
    <property type="project" value="InterPro"/>
</dbReference>
<dbReference type="PANTHER" id="PTHR11890:SF44">
    <property type="entry name" value="X-LINKED INTERLEUKIN-1 RECEPTOR ACCESSORY PROTEIN-LIKE 2"/>
    <property type="match status" value="1"/>
</dbReference>
<dbReference type="PROSITE" id="PS50104">
    <property type="entry name" value="TIR"/>
    <property type="match status" value="1"/>
</dbReference>
<keyword evidence="2" id="KW-1015">Disulfide bond</keyword>
<keyword evidence="6" id="KW-1133">Transmembrane helix</keyword>
<dbReference type="InterPro" id="IPR035897">
    <property type="entry name" value="Toll_tir_struct_dom_sf"/>
</dbReference>
<dbReference type="Gene3D" id="2.60.40.10">
    <property type="entry name" value="Immunoglobulins"/>
    <property type="match status" value="1"/>
</dbReference>
<evidence type="ECO:0000259" key="7">
    <source>
        <dbReference type="PROSITE" id="PS50104"/>
    </source>
</evidence>
<name>A0AAV8WT11_9CUCU</name>
<keyword evidence="6" id="KW-0472">Membrane</keyword>
<dbReference type="InterPro" id="IPR013783">
    <property type="entry name" value="Ig-like_fold"/>
</dbReference>
<evidence type="ECO:0000256" key="1">
    <source>
        <dbReference type="ARBA" id="ARBA00009752"/>
    </source>
</evidence>
<protein>
    <recommendedName>
        <fullName evidence="11">TIR domain-containing protein</fullName>
    </recommendedName>
</protein>
<keyword evidence="6" id="KW-0812">Transmembrane</keyword>
<dbReference type="InterPro" id="IPR015621">
    <property type="entry name" value="IL-1_rcpt_fam"/>
</dbReference>
<keyword evidence="3" id="KW-0325">Glycoprotein</keyword>
<evidence type="ECO:0000256" key="5">
    <source>
        <dbReference type="SAM" id="MobiDB-lite"/>
    </source>
</evidence>
<proteinExistence type="inferred from homology"/>
<evidence type="ECO:0000313" key="9">
    <source>
        <dbReference type="EMBL" id="KAJ8929322.1"/>
    </source>
</evidence>
<feature type="region of interest" description="Disordered" evidence="5">
    <location>
        <begin position="260"/>
        <end position="286"/>
    </location>
</feature>
<evidence type="ECO:0000313" key="10">
    <source>
        <dbReference type="Proteomes" id="UP001162156"/>
    </source>
</evidence>
<comment type="similarity">
    <text evidence="1">Belongs to the interleukin-1 receptor family.</text>
</comment>
<dbReference type="PRINTS" id="PR01537">
    <property type="entry name" value="INTRLKN1R1F"/>
</dbReference>
<keyword evidence="10" id="KW-1185">Reference proteome</keyword>
<accession>A0AAV8WT11</accession>
<feature type="transmembrane region" description="Helical" evidence="6">
    <location>
        <begin position="68"/>
        <end position="87"/>
    </location>
</feature>
<evidence type="ECO:0000256" key="3">
    <source>
        <dbReference type="ARBA" id="ARBA00023180"/>
    </source>
</evidence>
<dbReference type="Gene3D" id="3.40.50.10140">
    <property type="entry name" value="Toll/interleukin-1 receptor homology (TIR) domain"/>
    <property type="match status" value="1"/>
</dbReference>
<evidence type="ECO:0000256" key="6">
    <source>
        <dbReference type="SAM" id="Phobius"/>
    </source>
</evidence>
<feature type="compositionally biased region" description="Polar residues" evidence="5">
    <location>
        <begin position="264"/>
        <end position="286"/>
    </location>
</feature>
<evidence type="ECO:0008006" key="11">
    <source>
        <dbReference type="Google" id="ProtNLM"/>
    </source>
</evidence>
<reference evidence="9" key="1">
    <citation type="journal article" date="2023" name="Insect Mol. Biol.">
        <title>Genome sequencing provides insights into the evolution of gene families encoding plant cell wall-degrading enzymes in longhorned beetles.</title>
        <authorList>
            <person name="Shin N.R."/>
            <person name="Okamura Y."/>
            <person name="Kirsch R."/>
            <person name="Pauchet Y."/>
        </authorList>
    </citation>
    <scope>NUCLEOTIDE SEQUENCE</scope>
    <source>
        <strain evidence="9">RBIC_L_NR</strain>
    </source>
</reference>
<dbReference type="SUPFAM" id="SSF52200">
    <property type="entry name" value="Toll/Interleukin receptor TIR domain"/>
    <property type="match status" value="1"/>
</dbReference>
<organism evidence="9 10">
    <name type="scientific">Rhamnusium bicolor</name>
    <dbReference type="NCBI Taxonomy" id="1586634"/>
    <lineage>
        <taxon>Eukaryota</taxon>
        <taxon>Metazoa</taxon>
        <taxon>Ecdysozoa</taxon>
        <taxon>Arthropoda</taxon>
        <taxon>Hexapoda</taxon>
        <taxon>Insecta</taxon>
        <taxon>Pterygota</taxon>
        <taxon>Neoptera</taxon>
        <taxon>Endopterygota</taxon>
        <taxon>Coleoptera</taxon>
        <taxon>Polyphaga</taxon>
        <taxon>Cucujiformia</taxon>
        <taxon>Chrysomeloidea</taxon>
        <taxon>Cerambycidae</taxon>
        <taxon>Lepturinae</taxon>
        <taxon>Rhagiini</taxon>
        <taxon>Rhamnusium</taxon>
    </lineage>
</organism>
<evidence type="ECO:0000256" key="2">
    <source>
        <dbReference type="ARBA" id="ARBA00023157"/>
    </source>
</evidence>
<feature type="domain" description="TIR" evidence="7">
    <location>
        <begin position="110"/>
        <end position="251"/>
    </location>
</feature>
<gene>
    <name evidence="9" type="ORF">NQ314_018030</name>
</gene>
<sequence>MTWLVCNREDDQTFGTYLIISNVKTEDFGDYVCIISKPGNTIDRTVSVREKVEEIVYINPNPVPVGKMILVMSAILFAGLAIIILYLQYGLKIQVHIKDSFNSTEENDGKSSDVLIVYSPKDSEIALGVLLSTLETQYDYKCTSRELPASTSIWYSDLQEEAKKCRRIVAVFSPAVVNESWDTNNVLQALKQLQSLGPKLVCVALKELPKTQNEVKNSQGETLASLTRSIGVILWDRKKDDKFWYSLRLRLPPKRRTEMVDNKNFAQGENNSRLTSNSQESLDNLV</sequence>
<dbReference type="EMBL" id="JANEYF010005077">
    <property type="protein sequence ID" value="KAJ8929322.1"/>
    <property type="molecule type" value="Genomic_DNA"/>
</dbReference>
<evidence type="ECO:0000259" key="8">
    <source>
        <dbReference type="PROSITE" id="PS50835"/>
    </source>
</evidence>
<dbReference type="PANTHER" id="PTHR11890">
    <property type="entry name" value="INTERLEUKIN-1 RECEPTOR FAMILY MEMBER"/>
    <property type="match status" value="1"/>
</dbReference>
<dbReference type="Pfam" id="PF13676">
    <property type="entry name" value="TIR_2"/>
    <property type="match status" value="1"/>
</dbReference>
<evidence type="ECO:0000256" key="4">
    <source>
        <dbReference type="ARBA" id="ARBA00023319"/>
    </source>
</evidence>
<dbReference type="PROSITE" id="PS50835">
    <property type="entry name" value="IG_LIKE"/>
    <property type="match status" value="1"/>
</dbReference>
<dbReference type="InterPro" id="IPR007110">
    <property type="entry name" value="Ig-like_dom"/>
</dbReference>